<dbReference type="Gene3D" id="2.120.10.80">
    <property type="entry name" value="Kelch-type beta propeller"/>
    <property type="match status" value="1"/>
</dbReference>
<organism evidence="1 2">
    <name type="scientific">Linnemannia schmuckeri</name>
    <dbReference type="NCBI Taxonomy" id="64567"/>
    <lineage>
        <taxon>Eukaryota</taxon>
        <taxon>Fungi</taxon>
        <taxon>Fungi incertae sedis</taxon>
        <taxon>Mucoromycota</taxon>
        <taxon>Mortierellomycotina</taxon>
        <taxon>Mortierellomycetes</taxon>
        <taxon>Mortierellales</taxon>
        <taxon>Mortierellaceae</taxon>
        <taxon>Linnemannia</taxon>
    </lineage>
</organism>
<evidence type="ECO:0008006" key="3">
    <source>
        <dbReference type="Google" id="ProtNLM"/>
    </source>
</evidence>
<dbReference type="AlphaFoldDB" id="A0A9P5RQ77"/>
<proteinExistence type="predicted"/>
<sequence length="104" mass="11680">MTHNGTKLILFGGHSANSVSTGSLYILDVHTMTWARGPNVHSAQYRSHLACTVTRDNFIAFGGIRRVDAIASTRLDATPLIYNLRKNRWVQHFTQGDLQVMPRE</sequence>
<name>A0A9P5RQ77_9FUNG</name>
<dbReference type="SUPFAM" id="SSF50965">
    <property type="entry name" value="Galactose oxidase, central domain"/>
    <property type="match status" value="1"/>
</dbReference>
<comment type="caution">
    <text evidence="1">The sequence shown here is derived from an EMBL/GenBank/DDBJ whole genome shotgun (WGS) entry which is preliminary data.</text>
</comment>
<reference evidence="1" key="1">
    <citation type="journal article" date="2020" name="Fungal Divers.">
        <title>Resolving the Mortierellaceae phylogeny through synthesis of multi-gene phylogenetics and phylogenomics.</title>
        <authorList>
            <person name="Vandepol N."/>
            <person name="Liber J."/>
            <person name="Desiro A."/>
            <person name="Na H."/>
            <person name="Kennedy M."/>
            <person name="Barry K."/>
            <person name="Grigoriev I.V."/>
            <person name="Miller A.N."/>
            <person name="O'Donnell K."/>
            <person name="Stajich J.E."/>
            <person name="Bonito G."/>
        </authorList>
    </citation>
    <scope>NUCLEOTIDE SEQUENCE</scope>
    <source>
        <strain evidence="1">NRRL 6426</strain>
    </source>
</reference>
<gene>
    <name evidence="1" type="ORF">BG015_001502</name>
</gene>
<dbReference type="Proteomes" id="UP000748756">
    <property type="component" value="Unassembled WGS sequence"/>
</dbReference>
<dbReference type="OrthoDB" id="432528at2759"/>
<protein>
    <recommendedName>
        <fullName evidence="3">Kelch repeat protein</fullName>
    </recommendedName>
</protein>
<keyword evidence="2" id="KW-1185">Reference proteome</keyword>
<evidence type="ECO:0000313" key="1">
    <source>
        <dbReference type="EMBL" id="KAF9140845.1"/>
    </source>
</evidence>
<evidence type="ECO:0000313" key="2">
    <source>
        <dbReference type="Proteomes" id="UP000748756"/>
    </source>
</evidence>
<accession>A0A9P5RQ77</accession>
<dbReference type="InterPro" id="IPR015915">
    <property type="entry name" value="Kelch-typ_b-propeller"/>
</dbReference>
<dbReference type="EMBL" id="JAAAUQ010001271">
    <property type="protein sequence ID" value="KAF9140845.1"/>
    <property type="molecule type" value="Genomic_DNA"/>
</dbReference>
<dbReference type="InterPro" id="IPR011043">
    <property type="entry name" value="Gal_Oxase/kelch_b-propeller"/>
</dbReference>